<protein>
    <submittedName>
        <fullName evidence="1">Uncharacterized protein</fullName>
    </submittedName>
</protein>
<sequence>MEINKPDSGTSNPGNLKQETLQKLNVLGNFVFGYIKLKLVMFVIEILNFDHLLTLLMKRIGSEFHRRNINQKCKGQANTALSRTQSFLYRGIKFALCAAENDTAARESQVLAFGVWWKTGAVHRRRTNQIKNWSVDVKNMNEGKKMG</sequence>
<dbReference type="Proteomes" id="UP000054995">
    <property type="component" value="Unassembled WGS sequence"/>
</dbReference>
<dbReference type="AlphaFoldDB" id="A0A0V1FHZ9"/>
<reference evidence="1 2" key="1">
    <citation type="submission" date="2015-01" db="EMBL/GenBank/DDBJ databases">
        <title>Evolution of Trichinella species and genotypes.</title>
        <authorList>
            <person name="Korhonen P.K."/>
            <person name="Edoardo P."/>
            <person name="Giuseppe L.R."/>
            <person name="Gasser R.B."/>
        </authorList>
    </citation>
    <scope>NUCLEOTIDE SEQUENCE [LARGE SCALE GENOMIC DNA]</scope>
    <source>
        <strain evidence="1">ISS470</strain>
    </source>
</reference>
<gene>
    <name evidence="1" type="ORF">T4D_15229</name>
</gene>
<proteinExistence type="predicted"/>
<evidence type="ECO:0000313" key="2">
    <source>
        <dbReference type="Proteomes" id="UP000054995"/>
    </source>
</evidence>
<accession>A0A0V1FHZ9</accession>
<name>A0A0V1FHZ9_TRIPS</name>
<organism evidence="1 2">
    <name type="scientific">Trichinella pseudospiralis</name>
    <name type="common">Parasitic roundworm</name>
    <dbReference type="NCBI Taxonomy" id="6337"/>
    <lineage>
        <taxon>Eukaryota</taxon>
        <taxon>Metazoa</taxon>
        <taxon>Ecdysozoa</taxon>
        <taxon>Nematoda</taxon>
        <taxon>Enoplea</taxon>
        <taxon>Dorylaimia</taxon>
        <taxon>Trichinellida</taxon>
        <taxon>Trichinellidae</taxon>
        <taxon>Trichinella</taxon>
    </lineage>
</organism>
<evidence type="ECO:0000313" key="1">
    <source>
        <dbReference type="EMBL" id="KRY85620.1"/>
    </source>
</evidence>
<keyword evidence="2" id="KW-1185">Reference proteome</keyword>
<comment type="caution">
    <text evidence="1">The sequence shown here is derived from an EMBL/GenBank/DDBJ whole genome shotgun (WGS) entry which is preliminary data.</text>
</comment>
<dbReference type="EMBL" id="JYDT01000086">
    <property type="protein sequence ID" value="KRY85620.1"/>
    <property type="molecule type" value="Genomic_DNA"/>
</dbReference>